<evidence type="ECO:0000256" key="1">
    <source>
        <dbReference type="SAM" id="MobiDB-lite"/>
    </source>
</evidence>
<evidence type="ECO:0000313" key="2">
    <source>
        <dbReference type="EMBL" id="QVJ00039.1"/>
    </source>
</evidence>
<proteinExistence type="predicted"/>
<gene>
    <name evidence="2" type="ORF">KGD82_13825</name>
</gene>
<keyword evidence="3" id="KW-1185">Reference proteome</keyword>
<dbReference type="KEGG" id="nec:KGD82_13825"/>
<evidence type="ECO:0000313" key="3">
    <source>
        <dbReference type="Proteomes" id="UP000682416"/>
    </source>
</evidence>
<reference evidence="2" key="1">
    <citation type="submission" date="2021-05" db="EMBL/GenBank/DDBJ databases">
        <authorList>
            <person name="Kaiqin L."/>
            <person name="Jian G."/>
        </authorList>
    </citation>
    <scope>NUCLEOTIDE SEQUENCE</scope>
    <source>
        <strain evidence="2">HDS5</strain>
    </source>
</reference>
<name>A0A975L4Z4_9ACTN</name>
<dbReference type="Proteomes" id="UP000682416">
    <property type="component" value="Chromosome"/>
</dbReference>
<feature type="region of interest" description="Disordered" evidence="1">
    <location>
        <begin position="33"/>
        <end position="54"/>
    </location>
</feature>
<organism evidence="2 3">
    <name type="scientific">Nocardiopsis eucommiae</name>
    <dbReference type="NCBI Taxonomy" id="2831970"/>
    <lineage>
        <taxon>Bacteria</taxon>
        <taxon>Bacillati</taxon>
        <taxon>Actinomycetota</taxon>
        <taxon>Actinomycetes</taxon>
        <taxon>Streptosporangiales</taxon>
        <taxon>Nocardiopsidaceae</taxon>
        <taxon>Nocardiopsis</taxon>
    </lineage>
</organism>
<accession>A0A975L4Z4</accession>
<dbReference type="AlphaFoldDB" id="A0A975L4Z4"/>
<sequence>MSNPIIAAQKKLFDATAEGGTVQGIKDARAAGQAAWDAATPEQRDEARKNKNAL</sequence>
<dbReference type="EMBL" id="CP074402">
    <property type="protein sequence ID" value="QVJ00039.1"/>
    <property type="molecule type" value="Genomic_DNA"/>
</dbReference>
<feature type="compositionally biased region" description="Basic and acidic residues" evidence="1">
    <location>
        <begin position="42"/>
        <end position="54"/>
    </location>
</feature>
<protein>
    <submittedName>
        <fullName evidence="2">Uncharacterized protein</fullName>
    </submittedName>
</protein>